<dbReference type="EMBL" id="CM004401">
    <property type="protein sequence ID" value="OAY29208.1"/>
    <property type="molecule type" value="Genomic_DNA"/>
</dbReference>
<protein>
    <submittedName>
        <fullName evidence="1">Uncharacterized protein</fullName>
    </submittedName>
</protein>
<organism evidence="1">
    <name type="scientific">Manihot esculenta</name>
    <name type="common">Cassava</name>
    <name type="synonym">Jatropha manihot</name>
    <dbReference type="NCBI Taxonomy" id="3983"/>
    <lineage>
        <taxon>Eukaryota</taxon>
        <taxon>Viridiplantae</taxon>
        <taxon>Streptophyta</taxon>
        <taxon>Embryophyta</taxon>
        <taxon>Tracheophyta</taxon>
        <taxon>Spermatophyta</taxon>
        <taxon>Magnoliopsida</taxon>
        <taxon>eudicotyledons</taxon>
        <taxon>Gunneridae</taxon>
        <taxon>Pentapetalae</taxon>
        <taxon>rosids</taxon>
        <taxon>fabids</taxon>
        <taxon>Malpighiales</taxon>
        <taxon>Euphorbiaceae</taxon>
        <taxon>Crotonoideae</taxon>
        <taxon>Manihoteae</taxon>
        <taxon>Manihot</taxon>
    </lineage>
</organism>
<sequence length="66" mass="7409">MNLASALIKGRDLCMSNISNSKNKSRLHMMDWLVSEKMKKLDVGEDSLQPRNVRVPIVRSCYGSVG</sequence>
<gene>
    <name evidence="1" type="ORF">MANES_15G126200</name>
</gene>
<accession>A0A2C9UGD9</accession>
<evidence type="ECO:0000313" key="1">
    <source>
        <dbReference type="EMBL" id="OAY29208.1"/>
    </source>
</evidence>
<reference evidence="1" key="1">
    <citation type="submission" date="2016-02" db="EMBL/GenBank/DDBJ databases">
        <title>WGS assembly of Manihot esculenta.</title>
        <authorList>
            <person name="Bredeson J.V."/>
            <person name="Prochnik S.E."/>
            <person name="Lyons J.B."/>
            <person name="Schmutz J."/>
            <person name="Grimwood J."/>
            <person name="Vrebalov J."/>
            <person name="Bart R.S."/>
            <person name="Amuge T."/>
            <person name="Ferguson M.E."/>
            <person name="Green R."/>
            <person name="Putnam N."/>
            <person name="Stites J."/>
            <person name="Rounsley S."/>
            <person name="Rokhsar D.S."/>
        </authorList>
    </citation>
    <scope>NUCLEOTIDE SEQUENCE [LARGE SCALE GENOMIC DNA]</scope>
    <source>
        <tissue evidence="1">Leaf</tissue>
    </source>
</reference>
<name>A0A2C9UGD9_MANES</name>
<dbReference type="AlphaFoldDB" id="A0A2C9UGD9"/>
<proteinExistence type="predicted"/>